<evidence type="ECO:0000313" key="4">
    <source>
        <dbReference type="Proteomes" id="UP000665944"/>
    </source>
</evidence>
<dbReference type="SMART" id="SM00382">
    <property type="entry name" value="AAA"/>
    <property type="match status" value="1"/>
</dbReference>
<dbReference type="Proteomes" id="UP000665944">
    <property type="component" value="Unassembled WGS sequence"/>
</dbReference>
<evidence type="ECO:0000259" key="1">
    <source>
        <dbReference type="SMART" id="SM00382"/>
    </source>
</evidence>
<dbReference type="InterPro" id="IPR011704">
    <property type="entry name" value="ATPase_dyneun-rel_AAA"/>
</dbReference>
<proteinExistence type="predicted"/>
<evidence type="ECO:0000313" key="3">
    <source>
        <dbReference type="EMBL" id="MCM5673174.1"/>
    </source>
</evidence>
<dbReference type="REBASE" id="237911">
    <property type="entry name" value="Sho34847McrBCP"/>
</dbReference>
<dbReference type="EMBL" id="CP014567">
    <property type="protein sequence ID" value="AVI06269.1"/>
    <property type="molecule type" value="Genomic_DNA"/>
</dbReference>
<dbReference type="InterPro" id="IPR052934">
    <property type="entry name" value="Methyl-DNA_Rec/Restrict_Enz"/>
</dbReference>
<dbReference type="InterPro" id="IPR003593">
    <property type="entry name" value="AAA+_ATPase"/>
</dbReference>
<evidence type="ECO:0000313" key="2">
    <source>
        <dbReference type="EMBL" id="AVI06269.1"/>
    </source>
</evidence>
<protein>
    <submittedName>
        <fullName evidence="3">AAA family ATPase</fullName>
    </submittedName>
    <submittedName>
        <fullName evidence="2">GTPase</fullName>
    </submittedName>
</protein>
<dbReference type="InterPro" id="IPR027417">
    <property type="entry name" value="P-loop_NTPase"/>
</dbReference>
<reference evidence="2" key="1">
    <citation type="submission" date="2016-02" db="EMBL/GenBank/DDBJ databases">
        <title>Genomic sequence of a clinical Staphylococcus hominis isolate.</title>
        <authorList>
            <person name="McClure J.M."/>
            <person name="Zhang K."/>
        </authorList>
    </citation>
    <scope>NUCLEOTIDE SEQUENCE</scope>
    <source>
        <strain evidence="2">C34847</strain>
    </source>
</reference>
<dbReference type="PANTHER" id="PTHR37291:SF1">
    <property type="entry name" value="TYPE IV METHYL-DIRECTED RESTRICTION ENZYME ECOKMCRB SUBUNIT"/>
    <property type="match status" value="1"/>
</dbReference>
<dbReference type="EMBL" id="JAGHKT020000021">
    <property type="protein sequence ID" value="MCM5673174.1"/>
    <property type="molecule type" value="Genomic_DNA"/>
</dbReference>
<dbReference type="Gene3D" id="3.40.50.300">
    <property type="entry name" value="P-loop containing nucleotide triphosphate hydrolases"/>
    <property type="match status" value="1"/>
</dbReference>
<dbReference type="RefSeq" id="WP_037541667.1">
    <property type="nucleotide sequence ID" value="NZ_CAXOJL010000034.1"/>
</dbReference>
<dbReference type="CDD" id="cd00009">
    <property type="entry name" value="AAA"/>
    <property type="match status" value="1"/>
</dbReference>
<dbReference type="Pfam" id="PF07728">
    <property type="entry name" value="AAA_5"/>
    <property type="match status" value="1"/>
</dbReference>
<dbReference type="SUPFAM" id="SSF52540">
    <property type="entry name" value="P-loop containing nucleoside triphosphate hydrolases"/>
    <property type="match status" value="1"/>
</dbReference>
<dbReference type="GO" id="GO:0016887">
    <property type="term" value="F:ATP hydrolysis activity"/>
    <property type="evidence" value="ECO:0007669"/>
    <property type="project" value="InterPro"/>
</dbReference>
<dbReference type="PANTHER" id="PTHR37291">
    <property type="entry name" value="5-METHYLCYTOSINE-SPECIFIC RESTRICTION ENZYME B"/>
    <property type="match status" value="1"/>
</dbReference>
<dbReference type="GO" id="GO:0005524">
    <property type="term" value="F:ATP binding"/>
    <property type="evidence" value="ECO:0007669"/>
    <property type="project" value="InterPro"/>
</dbReference>
<name>A0A3S7GVB6_STAHO</name>
<dbReference type="AlphaFoldDB" id="A0A3S7GVB6"/>
<organism evidence="2">
    <name type="scientific">Staphylococcus hominis</name>
    <dbReference type="NCBI Taxonomy" id="1290"/>
    <lineage>
        <taxon>Bacteria</taxon>
        <taxon>Bacillati</taxon>
        <taxon>Bacillota</taxon>
        <taxon>Bacilli</taxon>
        <taxon>Bacillales</taxon>
        <taxon>Staphylococcaceae</taxon>
        <taxon>Staphylococcus</taxon>
    </lineage>
</organism>
<accession>A0A3S7GVB6</accession>
<feature type="domain" description="AAA+ ATPase" evidence="1">
    <location>
        <begin position="451"/>
        <end position="609"/>
    </location>
</feature>
<gene>
    <name evidence="2" type="ORF">AZE34_05710</name>
    <name evidence="3" type="ORF">J7T32_010535</name>
</gene>
<keyword evidence="4" id="KW-1185">Reference proteome</keyword>
<sequence>MDYKIDKTWAIFYKALAHKLLEYQNCRDQLIEKIRELYINTQIHMPKLEINNEIIDMDPFTVFGLFNKSSMTKKNRIKIIEEMAKLFDVKADIPRNFDGIPTVMNLRATFYNFKNDREAQDIENLWSLFEIALLYSSDKSEDNENNFKRKFNQVMAQPGIGMGKLTSGLFWIDSDTFANLDSRAIWYIFEESEISTKYINFEVNLKKSLTATTYLMMIEKLKLFLKDDNYLNDFIDLSYEAWRKSKEIKQSSKVKDIDADKDLEVVNYWIYSPKPQDVDFASFIENGEMSIGYNELEDFSNYASKEEINQKLQQLNHNQHHYIHTVNAIWEFSKEMKRGDIVYVKKGQTDIVGWGVVSSNHQYKNHKNIIQLVWKEKGNWKIPSKTLNKTLTKITPYSETIRKFNELFSVEHSDGLVATQTTYPVYTAEQFLDDVFMNEEDYDTLVQLIRRKKNVILQGPPGVGKTYAAKRLAYSMMGVKDKERVKLVQFHQSYAYEDFVMGYRPTETGFELRTGAFYNFCKQAEEDSEKDYFFIIDEINRGNLSKIFGELFMLIENDKRGMEIELLYADEKFCVPDNVYIIGMMNTADRSLAILDYALRRRFAFFDMKPAFETIQFKQYQENLKNPQFEALIDAIEALNVDIREDDMLGEGFVIGHSYFSNIVNITESELSNIIEFEIIPLLKEYWFDDSSKVDIWKVRLRDAIQ</sequence>
<reference evidence="3 4" key="2">
    <citation type="submission" date="2022-06" db="EMBL/GenBank/DDBJ databases">
        <title>Staphylococcus hominis ShoR14 genome sequence.</title>
        <authorList>
            <person name="Yeo C.C."/>
            <person name="Chew C.H."/>
            <person name="Che Hamzah A.M."/>
            <person name="Al-Trad E.I."/>
        </authorList>
    </citation>
    <scope>NUCLEOTIDE SEQUENCE [LARGE SCALE GENOMIC DNA]</scope>
    <source>
        <strain evidence="3 4">ShoR14</strain>
    </source>
</reference>